<reference evidence="5 6" key="1">
    <citation type="submission" date="2023-02" db="EMBL/GenBank/DDBJ databases">
        <title>Genome sequence of Lentisphaera profundi SAORIC-696.</title>
        <authorList>
            <person name="Kim e."/>
            <person name="Cho J.-C."/>
            <person name="Choi A."/>
            <person name="Kang I."/>
        </authorList>
    </citation>
    <scope>NUCLEOTIDE SEQUENCE [LARGE SCALE GENOMIC DNA]</scope>
    <source>
        <strain evidence="5 6">SAORIC-696</strain>
    </source>
</reference>
<dbReference type="PROSITE" id="PS00041">
    <property type="entry name" value="HTH_ARAC_FAMILY_1"/>
    <property type="match status" value="1"/>
</dbReference>
<proteinExistence type="predicted"/>
<keyword evidence="2" id="KW-0238">DNA-binding</keyword>
<dbReference type="InterPro" id="IPR018060">
    <property type="entry name" value="HTH_AraC"/>
</dbReference>
<keyword evidence="1" id="KW-0805">Transcription regulation</keyword>
<dbReference type="InterPro" id="IPR037923">
    <property type="entry name" value="HTH-like"/>
</dbReference>
<evidence type="ECO:0000256" key="2">
    <source>
        <dbReference type="ARBA" id="ARBA00023125"/>
    </source>
</evidence>
<organism evidence="5 6">
    <name type="scientific">Lentisphaera profundi</name>
    <dbReference type="NCBI Taxonomy" id="1658616"/>
    <lineage>
        <taxon>Bacteria</taxon>
        <taxon>Pseudomonadati</taxon>
        <taxon>Lentisphaerota</taxon>
        <taxon>Lentisphaeria</taxon>
        <taxon>Lentisphaerales</taxon>
        <taxon>Lentisphaeraceae</taxon>
        <taxon>Lentisphaera</taxon>
    </lineage>
</organism>
<dbReference type="SUPFAM" id="SSF46689">
    <property type="entry name" value="Homeodomain-like"/>
    <property type="match status" value="2"/>
</dbReference>
<dbReference type="Proteomes" id="UP001214250">
    <property type="component" value="Chromosome 1"/>
</dbReference>
<name>A0ABY7VSP8_9BACT</name>
<dbReference type="Gene3D" id="1.10.10.60">
    <property type="entry name" value="Homeodomain-like"/>
    <property type="match status" value="2"/>
</dbReference>
<evidence type="ECO:0000313" key="6">
    <source>
        <dbReference type="Proteomes" id="UP001214250"/>
    </source>
</evidence>
<dbReference type="PANTHER" id="PTHR43280:SF2">
    <property type="entry name" value="HTH-TYPE TRANSCRIPTIONAL REGULATOR EXSA"/>
    <property type="match status" value="1"/>
</dbReference>
<dbReference type="PRINTS" id="PR00032">
    <property type="entry name" value="HTHARAC"/>
</dbReference>
<feature type="domain" description="HTH araC/xylS-type" evidence="4">
    <location>
        <begin position="171"/>
        <end position="269"/>
    </location>
</feature>
<protein>
    <submittedName>
        <fullName evidence="5">Helix-turn-helix domain-containing protein</fullName>
    </submittedName>
</protein>
<accession>A0ABY7VSP8</accession>
<dbReference type="Pfam" id="PF02311">
    <property type="entry name" value="AraC_binding"/>
    <property type="match status" value="1"/>
</dbReference>
<evidence type="ECO:0000256" key="1">
    <source>
        <dbReference type="ARBA" id="ARBA00023015"/>
    </source>
</evidence>
<dbReference type="InterPro" id="IPR009057">
    <property type="entry name" value="Homeodomain-like_sf"/>
</dbReference>
<dbReference type="Pfam" id="PF12833">
    <property type="entry name" value="HTH_18"/>
    <property type="match status" value="1"/>
</dbReference>
<dbReference type="Gene3D" id="2.60.120.280">
    <property type="entry name" value="Regulatory protein AraC"/>
    <property type="match status" value="1"/>
</dbReference>
<dbReference type="PROSITE" id="PS01124">
    <property type="entry name" value="HTH_ARAC_FAMILY_2"/>
    <property type="match status" value="1"/>
</dbReference>
<keyword evidence="6" id="KW-1185">Reference proteome</keyword>
<dbReference type="InterPro" id="IPR003313">
    <property type="entry name" value="AraC-bd"/>
</dbReference>
<dbReference type="PANTHER" id="PTHR43280">
    <property type="entry name" value="ARAC-FAMILY TRANSCRIPTIONAL REGULATOR"/>
    <property type="match status" value="1"/>
</dbReference>
<evidence type="ECO:0000256" key="3">
    <source>
        <dbReference type="ARBA" id="ARBA00023163"/>
    </source>
</evidence>
<keyword evidence="3" id="KW-0804">Transcription</keyword>
<dbReference type="SMART" id="SM00342">
    <property type="entry name" value="HTH_ARAC"/>
    <property type="match status" value="1"/>
</dbReference>
<gene>
    <name evidence="5" type="ORF">PQO03_08730</name>
</gene>
<dbReference type="InterPro" id="IPR018062">
    <property type="entry name" value="HTH_AraC-typ_CS"/>
</dbReference>
<sequence>MRHNVPPPPLRDITVGHFSLHQAYTCYREEGTQDWQLLIHHKGKGVFHHQQGDLFMEGLECVLLPPRIAHDYGLPEEGGHWAAYWAHFIPRPHWLSFLQWNEVRDGLFYFKIPNQELYDMIINLIQEAIDLVQEEVAFSEQLAMNRLEEILIRIARVQQDLEHSGLDQRIVGAVRYIQANYSRSITLPILAARASISEAAFCRLFKKEMGKSPINYVEHIRITHACHFLSTTTHSIKDITFLLGFSSKSHFCARFKKYNNMTPLEYRRNALPLDNSLEA</sequence>
<evidence type="ECO:0000259" key="4">
    <source>
        <dbReference type="PROSITE" id="PS01124"/>
    </source>
</evidence>
<dbReference type="SUPFAM" id="SSF51215">
    <property type="entry name" value="Regulatory protein AraC"/>
    <property type="match status" value="1"/>
</dbReference>
<dbReference type="InterPro" id="IPR020449">
    <property type="entry name" value="Tscrpt_reg_AraC-type_HTH"/>
</dbReference>
<dbReference type="RefSeq" id="WP_274149589.1">
    <property type="nucleotide sequence ID" value="NZ_CP117811.1"/>
</dbReference>
<evidence type="ECO:0000313" key="5">
    <source>
        <dbReference type="EMBL" id="WDE95799.1"/>
    </source>
</evidence>
<dbReference type="EMBL" id="CP117811">
    <property type="protein sequence ID" value="WDE95799.1"/>
    <property type="molecule type" value="Genomic_DNA"/>
</dbReference>